<sequence length="63" mass="7338">MFKLFRKSPLQRLQKEYALRLEQARDLQRGGDIKGFAAMSAQAEDLLKQIEEIEQQEAEDLQS</sequence>
<dbReference type="NCBIfam" id="NF033487">
    <property type="entry name" value="Lacal_2735_fam"/>
    <property type="match status" value="1"/>
</dbReference>
<dbReference type="Pfam" id="PF20027">
    <property type="entry name" value="DUF6435"/>
    <property type="match status" value="1"/>
</dbReference>
<dbReference type="RefSeq" id="WP_077023523.1">
    <property type="nucleotide sequence ID" value="NZ_CP017641.1"/>
</dbReference>
<dbReference type="OrthoDB" id="292170at2"/>
<dbReference type="InterPro" id="IPR045493">
    <property type="entry name" value="DUF6435"/>
</dbReference>
<dbReference type="Proteomes" id="UP000187735">
    <property type="component" value="Chromosome"/>
</dbReference>
<evidence type="ECO:0000313" key="3">
    <source>
        <dbReference type="Proteomes" id="UP000187735"/>
    </source>
</evidence>
<evidence type="ECO:0008006" key="4">
    <source>
        <dbReference type="Google" id="ProtNLM"/>
    </source>
</evidence>
<reference evidence="2 3" key="1">
    <citation type="journal article" date="2016" name="Front. Microbiol.">
        <title>Fuerstia marisgermanicae gen. nov., sp. nov., an Unusual Member of the Phylum Planctomycetes from the German Wadden Sea.</title>
        <authorList>
            <person name="Kohn T."/>
            <person name="Heuer A."/>
            <person name="Jogler M."/>
            <person name="Vollmers J."/>
            <person name="Boedeker C."/>
            <person name="Bunk B."/>
            <person name="Rast P."/>
            <person name="Borchert D."/>
            <person name="Glockner I."/>
            <person name="Freese H.M."/>
            <person name="Klenk H.P."/>
            <person name="Overmann J."/>
            <person name="Kaster A.K."/>
            <person name="Rohde M."/>
            <person name="Wiegand S."/>
            <person name="Jogler C."/>
        </authorList>
    </citation>
    <scope>NUCLEOTIDE SEQUENCE [LARGE SCALE GENOMIC DNA]</scope>
    <source>
        <strain evidence="2 3">NH11</strain>
    </source>
</reference>
<dbReference type="AlphaFoldDB" id="A0A1P8WCP2"/>
<proteinExistence type="predicted"/>
<accession>A0A1P8WCP2</accession>
<gene>
    <name evidence="2" type="ORF">Fuma_01419</name>
</gene>
<dbReference type="KEGG" id="fmr:Fuma_01419"/>
<evidence type="ECO:0000256" key="1">
    <source>
        <dbReference type="SAM" id="Coils"/>
    </source>
</evidence>
<feature type="coiled-coil region" evidence="1">
    <location>
        <begin position="36"/>
        <end position="63"/>
    </location>
</feature>
<dbReference type="EMBL" id="CP017641">
    <property type="protein sequence ID" value="APZ91823.1"/>
    <property type="molecule type" value="Genomic_DNA"/>
</dbReference>
<name>A0A1P8WCP2_9PLAN</name>
<evidence type="ECO:0000313" key="2">
    <source>
        <dbReference type="EMBL" id="APZ91823.1"/>
    </source>
</evidence>
<keyword evidence="3" id="KW-1185">Reference proteome</keyword>
<keyword evidence="1" id="KW-0175">Coiled coil</keyword>
<organism evidence="2 3">
    <name type="scientific">Fuerstiella marisgermanici</name>
    <dbReference type="NCBI Taxonomy" id="1891926"/>
    <lineage>
        <taxon>Bacteria</taxon>
        <taxon>Pseudomonadati</taxon>
        <taxon>Planctomycetota</taxon>
        <taxon>Planctomycetia</taxon>
        <taxon>Planctomycetales</taxon>
        <taxon>Planctomycetaceae</taxon>
        <taxon>Fuerstiella</taxon>
    </lineage>
</organism>
<protein>
    <recommendedName>
        <fullName evidence="4">Lacal_2735 family protein</fullName>
    </recommendedName>
</protein>